<dbReference type="Proteomes" id="UP000886780">
    <property type="component" value="Unassembled WGS sequence"/>
</dbReference>
<evidence type="ECO:0000256" key="1">
    <source>
        <dbReference type="SAM" id="MobiDB-lite"/>
    </source>
</evidence>
<dbReference type="AlphaFoldDB" id="A0A9D2AW80"/>
<keyword evidence="2" id="KW-0732">Signal</keyword>
<feature type="signal peptide" evidence="2">
    <location>
        <begin position="1"/>
        <end position="24"/>
    </location>
</feature>
<feature type="chain" id="PRO_5039652864" description="DUF4878 domain-containing protein" evidence="2">
    <location>
        <begin position="25"/>
        <end position="183"/>
    </location>
</feature>
<organism evidence="3 4">
    <name type="scientific">Candidatus Lachnoclostridium stercoripullorum</name>
    <dbReference type="NCBI Taxonomy" id="2838635"/>
    <lineage>
        <taxon>Bacteria</taxon>
        <taxon>Bacillati</taxon>
        <taxon>Bacillota</taxon>
        <taxon>Clostridia</taxon>
        <taxon>Lachnospirales</taxon>
        <taxon>Lachnospiraceae</taxon>
    </lineage>
</organism>
<evidence type="ECO:0000313" key="3">
    <source>
        <dbReference type="EMBL" id="HIX52210.1"/>
    </source>
</evidence>
<evidence type="ECO:0008006" key="5">
    <source>
        <dbReference type="Google" id="ProtNLM"/>
    </source>
</evidence>
<gene>
    <name evidence="3" type="ORF">IAA28_05340</name>
</gene>
<reference evidence="3" key="1">
    <citation type="journal article" date="2021" name="PeerJ">
        <title>Extensive microbial diversity within the chicken gut microbiome revealed by metagenomics and culture.</title>
        <authorList>
            <person name="Gilroy R."/>
            <person name="Ravi A."/>
            <person name="Getino M."/>
            <person name="Pursley I."/>
            <person name="Horton D.L."/>
            <person name="Alikhan N.F."/>
            <person name="Baker D."/>
            <person name="Gharbi K."/>
            <person name="Hall N."/>
            <person name="Watson M."/>
            <person name="Adriaenssens E.M."/>
            <person name="Foster-Nyarko E."/>
            <person name="Jarju S."/>
            <person name="Secka A."/>
            <person name="Antonio M."/>
            <person name="Oren A."/>
            <person name="Chaudhuri R.R."/>
            <person name="La Ragione R."/>
            <person name="Hildebrand F."/>
            <person name="Pallen M.J."/>
        </authorList>
    </citation>
    <scope>NUCLEOTIDE SEQUENCE</scope>
    <source>
        <strain evidence="3">ChiGjej4B4-12881</strain>
    </source>
</reference>
<accession>A0A9D2AW80</accession>
<sequence length="183" mass="20429">MKKCAVCGLCAAVLLLALVPGCLGKEEDEPLKRSTQTKESEKSQKAMEALAEPEAVETQADEYGLVEMTASVKIPDYSLYFSECWEEASQEAGDEAEFEEKLFALAEERTRSGDVEWTTREVTVNLSMLDGEKEEWSEEELAEAARREAFEQEMEEFALELMEEVLSQSVDVEAYADGGEGEQ</sequence>
<reference evidence="3" key="2">
    <citation type="submission" date="2021-04" db="EMBL/GenBank/DDBJ databases">
        <authorList>
            <person name="Gilroy R."/>
        </authorList>
    </citation>
    <scope>NUCLEOTIDE SEQUENCE</scope>
    <source>
        <strain evidence="3">ChiGjej4B4-12881</strain>
    </source>
</reference>
<protein>
    <recommendedName>
        <fullName evidence="5">DUF4878 domain-containing protein</fullName>
    </recommendedName>
</protein>
<feature type="region of interest" description="Disordered" evidence="1">
    <location>
        <begin position="27"/>
        <end position="54"/>
    </location>
</feature>
<dbReference type="EMBL" id="DXEU01000095">
    <property type="protein sequence ID" value="HIX52210.1"/>
    <property type="molecule type" value="Genomic_DNA"/>
</dbReference>
<name>A0A9D2AW80_9FIRM</name>
<evidence type="ECO:0000256" key="2">
    <source>
        <dbReference type="SAM" id="SignalP"/>
    </source>
</evidence>
<comment type="caution">
    <text evidence="3">The sequence shown here is derived from an EMBL/GenBank/DDBJ whole genome shotgun (WGS) entry which is preliminary data.</text>
</comment>
<evidence type="ECO:0000313" key="4">
    <source>
        <dbReference type="Proteomes" id="UP000886780"/>
    </source>
</evidence>
<proteinExistence type="predicted"/>
<feature type="compositionally biased region" description="Basic and acidic residues" evidence="1">
    <location>
        <begin position="30"/>
        <end position="45"/>
    </location>
</feature>